<sequence>MSVRSILRAALGAALLVNAVPHGVSGVQGKPFPSPFGDPPGVGESSPTSNVAWSAVNAIAGAAALRHGIRSRGQAAGAVVGAIGMAAVLAFHFGDVRRGGTGLRRGRSEGSSGPPRALIAATEPIATMLAGRRLFPLWAVLHHTGRKSGTPYSVPVAVVPSSDPGLIVIGLPWGPHTNWARNVVAAGTARIVWKGSEHIVTAPRIVEPAIAAATVKPAFRVIVARMPAAILLQRS</sequence>
<keyword evidence="1" id="KW-1133">Transmembrane helix</keyword>
<evidence type="ECO:0000313" key="4">
    <source>
        <dbReference type="Proteomes" id="UP001317779"/>
    </source>
</evidence>
<proteinExistence type="predicted"/>
<evidence type="ECO:0008006" key="5">
    <source>
        <dbReference type="Google" id="ProtNLM"/>
    </source>
</evidence>
<name>A0ABM8DZT1_9MICO</name>
<organism evidence="3 4">
    <name type="scientific">Microbacterium terricola</name>
    <dbReference type="NCBI Taxonomy" id="344163"/>
    <lineage>
        <taxon>Bacteria</taxon>
        <taxon>Bacillati</taxon>
        <taxon>Actinomycetota</taxon>
        <taxon>Actinomycetes</taxon>
        <taxon>Micrococcales</taxon>
        <taxon>Microbacteriaceae</taxon>
        <taxon>Microbacterium</taxon>
    </lineage>
</organism>
<dbReference type="EMBL" id="AP027141">
    <property type="protein sequence ID" value="BDV31046.1"/>
    <property type="molecule type" value="Genomic_DNA"/>
</dbReference>
<keyword evidence="1" id="KW-0472">Membrane</keyword>
<evidence type="ECO:0000256" key="1">
    <source>
        <dbReference type="SAM" id="Phobius"/>
    </source>
</evidence>
<dbReference type="InterPro" id="IPR012349">
    <property type="entry name" value="Split_barrel_FMN-bd"/>
</dbReference>
<feature type="chain" id="PRO_5045193178" description="Deazaflavin-dependent oxidoreductase, nitroreductase family" evidence="2">
    <location>
        <begin position="20"/>
        <end position="235"/>
    </location>
</feature>
<gene>
    <name evidence="3" type="ORF">Microterr_17060</name>
</gene>
<dbReference type="Proteomes" id="UP001317779">
    <property type="component" value="Chromosome"/>
</dbReference>
<feature type="signal peptide" evidence="2">
    <location>
        <begin position="1"/>
        <end position="19"/>
    </location>
</feature>
<protein>
    <recommendedName>
        <fullName evidence="5">Deazaflavin-dependent oxidoreductase, nitroreductase family</fullName>
    </recommendedName>
</protein>
<feature type="transmembrane region" description="Helical" evidence="1">
    <location>
        <begin position="76"/>
        <end position="94"/>
    </location>
</feature>
<keyword evidence="4" id="KW-1185">Reference proteome</keyword>
<reference evidence="3 4" key="1">
    <citation type="submission" date="2022-12" db="EMBL/GenBank/DDBJ databases">
        <title>Microbacterium terricola strain KV-448 chromosome, complete genome.</title>
        <authorList>
            <person name="Oshima T."/>
            <person name="Moriya T."/>
            <person name="Bessho Y."/>
        </authorList>
    </citation>
    <scope>NUCLEOTIDE SEQUENCE [LARGE SCALE GENOMIC DNA]</scope>
    <source>
        <strain evidence="3 4">KV-448</strain>
    </source>
</reference>
<dbReference type="Gene3D" id="2.30.110.10">
    <property type="entry name" value="Electron Transport, Fmn-binding Protein, Chain A"/>
    <property type="match status" value="1"/>
</dbReference>
<dbReference type="NCBIfam" id="TIGR00026">
    <property type="entry name" value="hi_GC_TIGR00026"/>
    <property type="match status" value="1"/>
</dbReference>
<keyword evidence="1" id="KW-0812">Transmembrane</keyword>
<dbReference type="InterPro" id="IPR004378">
    <property type="entry name" value="F420H2_quin_Rdtase"/>
</dbReference>
<dbReference type="RefSeq" id="WP_263798367.1">
    <property type="nucleotide sequence ID" value="NZ_AP027141.1"/>
</dbReference>
<accession>A0ABM8DZT1</accession>
<evidence type="ECO:0000256" key="2">
    <source>
        <dbReference type="SAM" id="SignalP"/>
    </source>
</evidence>
<keyword evidence="2" id="KW-0732">Signal</keyword>
<evidence type="ECO:0000313" key="3">
    <source>
        <dbReference type="EMBL" id="BDV31046.1"/>
    </source>
</evidence>